<dbReference type="RefSeq" id="WP_227994529.1">
    <property type="nucleotide sequence ID" value="NZ_BAABIH010000001.1"/>
</dbReference>
<dbReference type="PROSITE" id="PS50850">
    <property type="entry name" value="MFS"/>
    <property type="match status" value="1"/>
</dbReference>
<feature type="transmembrane region" description="Helical" evidence="5">
    <location>
        <begin position="328"/>
        <end position="350"/>
    </location>
</feature>
<dbReference type="PANTHER" id="PTHR23501:SF197">
    <property type="entry name" value="COMD"/>
    <property type="match status" value="1"/>
</dbReference>
<keyword evidence="2 5" id="KW-0812">Transmembrane</keyword>
<evidence type="ECO:0000313" key="8">
    <source>
        <dbReference type="Proteomes" id="UP000326702"/>
    </source>
</evidence>
<accession>A0A5P9Q804</accession>
<feature type="transmembrane region" description="Helical" evidence="5">
    <location>
        <begin position="225"/>
        <end position="242"/>
    </location>
</feature>
<dbReference type="SUPFAM" id="SSF103473">
    <property type="entry name" value="MFS general substrate transporter"/>
    <property type="match status" value="1"/>
</dbReference>
<evidence type="ECO:0000259" key="6">
    <source>
        <dbReference type="PROSITE" id="PS50850"/>
    </source>
</evidence>
<feature type="transmembrane region" description="Helical" evidence="5">
    <location>
        <begin position="196"/>
        <end position="219"/>
    </location>
</feature>
<feature type="transmembrane region" description="Helical" evidence="5">
    <location>
        <begin position="76"/>
        <end position="95"/>
    </location>
</feature>
<dbReference type="PANTHER" id="PTHR23501">
    <property type="entry name" value="MAJOR FACILITATOR SUPERFAMILY"/>
    <property type="match status" value="1"/>
</dbReference>
<evidence type="ECO:0000256" key="4">
    <source>
        <dbReference type="ARBA" id="ARBA00023136"/>
    </source>
</evidence>
<dbReference type="InterPro" id="IPR020846">
    <property type="entry name" value="MFS_dom"/>
</dbReference>
<keyword evidence="8" id="KW-1185">Reference proteome</keyword>
<feature type="transmembrane region" description="Helical" evidence="5">
    <location>
        <begin position="430"/>
        <end position="451"/>
    </location>
</feature>
<comment type="subcellular location">
    <subcellularLocation>
        <location evidence="1">Cell membrane</location>
        <topology evidence="1">Multi-pass membrane protein</topology>
    </subcellularLocation>
</comment>
<gene>
    <name evidence="7" type="ORF">KDY119_01066</name>
</gene>
<name>A0A5P9Q804_9MICO</name>
<reference evidence="7 8" key="1">
    <citation type="submission" date="2019-10" db="EMBL/GenBank/DDBJ databases">
        <title>Genome sequence of Luteimicrobium xylanilyticum HY-24.</title>
        <authorList>
            <person name="Kim D.Y."/>
            <person name="Park H.-Y."/>
        </authorList>
    </citation>
    <scope>NUCLEOTIDE SEQUENCE [LARGE SCALE GENOMIC DNA]</scope>
    <source>
        <strain evidence="7 8">HY-24</strain>
    </source>
</reference>
<evidence type="ECO:0000313" key="7">
    <source>
        <dbReference type="EMBL" id="QFU97567.1"/>
    </source>
</evidence>
<dbReference type="Pfam" id="PF07690">
    <property type="entry name" value="MFS_1"/>
    <property type="match status" value="1"/>
</dbReference>
<dbReference type="Gene3D" id="1.20.1720.10">
    <property type="entry name" value="Multidrug resistance protein D"/>
    <property type="match status" value="1"/>
</dbReference>
<protein>
    <submittedName>
        <fullName evidence="7">Bile acid transporter</fullName>
    </submittedName>
</protein>
<dbReference type="Proteomes" id="UP000326702">
    <property type="component" value="Chromosome"/>
</dbReference>
<feature type="domain" description="Major facilitator superfamily (MFS) profile" evidence="6">
    <location>
        <begin position="1"/>
        <end position="455"/>
    </location>
</feature>
<feature type="transmembrane region" description="Helical" evidence="5">
    <location>
        <begin position="356"/>
        <end position="377"/>
    </location>
</feature>
<feature type="transmembrane region" description="Helical" evidence="5">
    <location>
        <begin position="294"/>
        <end position="316"/>
    </location>
</feature>
<dbReference type="InterPro" id="IPR011701">
    <property type="entry name" value="MFS"/>
</dbReference>
<feature type="transmembrane region" description="Helical" evidence="5">
    <location>
        <begin position="45"/>
        <end position="64"/>
    </location>
</feature>
<evidence type="ECO:0000256" key="1">
    <source>
        <dbReference type="ARBA" id="ARBA00004651"/>
    </source>
</evidence>
<keyword evidence="3 5" id="KW-1133">Transmembrane helix</keyword>
<keyword evidence="4 5" id="KW-0472">Membrane</keyword>
<feature type="transmembrane region" description="Helical" evidence="5">
    <location>
        <begin position="164"/>
        <end position="184"/>
    </location>
</feature>
<dbReference type="EMBL" id="CP045529">
    <property type="protein sequence ID" value="QFU97567.1"/>
    <property type="molecule type" value="Genomic_DNA"/>
</dbReference>
<feature type="transmembrane region" description="Helical" evidence="5">
    <location>
        <begin position="262"/>
        <end position="282"/>
    </location>
</feature>
<organism evidence="7 8">
    <name type="scientific">Luteimicrobium xylanilyticum</name>
    <dbReference type="NCBI Taxonomy" id="1133546"/>
    <lineage>
        <taxon>Bacteria</taxon>
        <taxon>Bacillati</taxon>
        <taxon>Actinomycetota</taxon>
        <taxon>Actinomycetes</taxon>
        <taxon>Micrococcales</taxon>
        <taxon>Luteimicrobium</taxon>
    </lineage>
</organism>
<dbReference type="KEGG" id="lxl:KDY119_01066"/>
<sequence length="462" mass="45419">MSDPAPGRRLERSLVAVALGMAVVGSVGAPLITSVATSTGVSLAAAQWTLTVTLFTGAIASPVLGRLGAGSRRRATVLLGISAVVVGGVLTALPWGFALLLVGRGLQGLGLGVGALLMGIARDRLPADRAASTIGTLAVASTVGIGVGYPFVGLVDQLAGLRAAYGVGLFLALAALLVAWRTLPPDTPGPSARVDVAGAALLGTGTAGVLLLVAAPGVWSAPRRGLALLVGAVVALGAWVAVELRAEAPLVDLRVVGRGPVVRANAATLVLGVAMYLLFSLLTRYAQTPASAGYGFGLSGVAAGAALIPFSVLGFAAGRLVPCSVRRAGARGTFAVGLLAVAAAAALLAVAPGTPAVLLAAMAVLGLGVGGVSAVMPQLSLVGVPVSETASVLSVSQVVRAVGFSMGSALAGALLAAATPTGALVPPEHGYVTAALWGLPLVALSALPLLARRRRPRSVRAG</sequence>
<feature type="transmembrane region" description="Helical" evidence="5">
    <location>
        <begin position="12"/>
        <end position="33"/>
    </location>
</feature>
<proteinExistence type="predicted"/>
<dbReference type="GO" id="GO:0022857">
    <property type="term" value="F:transmembrane transporter activity"/>
    <property type="evidence" value="ECO:0007669"/>
    <property type="project" value="InterPro"/>
</dbReference>
<dbReference type="InterPro" id="IPR036259">
    <property type="entry name" value="MFS_trans_sf"/>
</dbReference>
<feature type="transmembrane region" description="Helical" evidence="5">
    <location>
        <begin position="133"/>
        <end position="152"/>
    </location>
</feature>
<evidence type="ECO:0000256" key="3">
    <source>
        <dbReference type="ARBA" id="ARBA00022989"/>
    </source>
</evidence>
<evidence type="ECO:0000256" key="2">
    <source>
        <dbReference type="ARBA" id="ARBA00022692"/>
    </source>
</evidence>
<dbReference type="Gene3D" id="1.20.1250.20">
    <property type="entry name" value="MFS general substrate transporter like domains"/>
    <property type="match status" value="1"/>
</dbReference>
<dbReference type="AlphaFoldDB" id="A0A5P9Q804"/>
<dbReference type="GO" id="GO:0005886">
    <property type="term" value="C:plasma membrane"/>
    <property type="evidence" value="ECO:0007669"/>
    <property type="project" value="UniProtKB-SubCell"/>
</dbReference>
<evidence type="ECO:0000256" key="5">
    <source>
        <dbReference type="SAM" id="Phobius"/>
    </source>
</evidence>